<evidence type="ECO:0000313" key="3">
    <source>
        <dbReference type="Proteomes" id="UP000293347"/>
    </source>
</evidence>
<comment type="caution">
    <text evidence="2">The sequence shown here is derived from an EMBL/GenBank/DDBJ whole genome shotgun (WGS) entry which is preliminary data.</text>
</comment>
<accession>A0A4R0NQZ2</accession>
<feature type="chain" id="PRO_5020289948" description="GH26 domain-containing protein" evidence="1">
    <location>
        <begin position="32"/>
        <end position="317"/>
    </location>
</feature>
<dbReference type="AlphaFoldDB" id="A0A4R0NQZ2"/>
<gene>
    <name evidence="2" type="ORF">EZ437_05925</name>
</gene>
<protein>
    <recommendedName>
        <fullName evidence="4">GH26 domain-containing protein</fullName>
    </recommendedName>
</protein>
<name>A0A4R0NQZ2_9SPHI</name>
<sequence>MKTITAKLLSTTAITLSIITISLTSPGQVRAQTKTAKYKWTGTWHFTRTSNGDGITALDIKIGNNVLLPNNQAYGQAIFNATNKFPGSAPWSTLAVGELSKLIPTAKSLSEKDQEAYLSYMDKMGVQVFMELFPFKHQDVIKDISQWLAKYKHHKCVAGLGIELEYFGKATDSLAQAWDEKIKSYNPAYRMFLRHYDPSFMPPTYRGSGDLIFIDDASEGLLEELNKGFADWANRFSPTAVAFQIGYPADEDGMNGSKELGWWKLKDPIKEWGSAILPLIKNPDQELGLIWVTVKSGKTYHKSWDLTKGAKMPAIKK</sequence>
<evidence type="ECO:0008006" key="4">
    <source>
        <dbReference type="Google" id="ProtNLM"/>
    </source>
</evidence>
<keyword evidence="3" id="KW-1185">Reference proteome</keyword>
<dbReference type="RefSeq" id="WP_131594185.1">
    <property type="nucleotide sequence ID" value="NZ_SJSL01000001.1"/>
</dbReference>
<proteinExistence type="predicted"/>
<dbReference type="EMBL" id="SJSL01000001">
    <property type="protein sequence ID" value="TCD03501.1"/>
    <property type="molecule type" value="Genomic_DNA"/>
</dbReference>
<feature type="signal peptide" evidence="1">
    <location>
        <begin position="1"/>
        <end position="31"/>
    </location>
</feature>
<dbReference type="OrthoDB" id="642190at2"/>
<keyword evidence="1" id="KW-0732">Signal</keyword>
<reference evidence="2 3" key="1">
    <citation type="submission" date="2019-02" db="EMBL/GenBank/DDBJ databases">
        <title>Pedobacter sp. RP-1-14 sp. nov., isolated from Arctic soil.</title>
        <authorList>
            <person name="Dahal R.H."/>
        </authorList>
    </citation>
    <scope>NUCLEOTIDE SEQUENCE [LARGE SCALE GENOMIC DNA]</scope>
    <source>
        <strain evidence="2 3">RP-1-14</strain>
    </source>
</reference>
<evidence type="ECO:0000256" key="1">
    <source>
        <dbReference type="SAM" id="SignalP"/>
    </source>
</evidence>
<evidence type="ECO:0000313" key="2">
    <source>
        <dbReference type="EMBL" id="TCD03501.1"/>
    </source>
</evidence>
<organism evidence="2 3">
    <name type="scientific">Pedobacter psychroterrae</name>
    <dbReference type="NCBI Taxonomy" id="2530453"/>
    <lineage>
        <taxon>Bacteria</taxon>
        <taxon>Pseudomonadati</taxon>
        <taxon>Bacteroidota</taxon>
        <taxon>Sphingobacteriia</taxon>
        <taxon>Sphingobacteriales</taxon>
        <taxon>Sphingobacteriaceae</taxon>
        <taxon>Pedobacter</taxon>
    </lineage>
</organism>
<dbReference type="Proteomes" id="UP000293347">
    <property type="component" value="Unassembled WGS sequence"/>
</dbReference>